<dbReference type="STRING" id="288004.AL038_12250"/>
<organism evidence="4 5">
    <name type="scientific">Beggiatoa leptomitoformis</name>
    <dbReference type="NCBI Taxonomy" id="288004"/>
    <lineage>
        <taxon>Bacteria</taxon>
        <taxon>Pseudomonadati</taxon>
        <taxon>Pseudomonadota</taxon>
        <taxon>Gammaproteobacteria</taxon>
        <taxon>Thiotrichales</taxon>
        <taxon>Thiotrichaceae</taxon>
        <taxon>Beggiatoa</taxon>
    </lineage>
</organism>
<dbReference type="Proteomes" id="UP000234271">
    <property type="component" value="Chromosome"/>
</dbReference>
<sequence length="93" mass="10853">MQTWQHTQGIKAIHVFTKNTGERFGDIDRAFNTATKKAGIEDFHIHDLRHTCASWLAQRGVSMVEIAHLLGHSDIKLTHKRYVHLQIIYRRLH</sequence>
<dbReference type="CDD" id="cd00796">
    <property type="entry name" value="INT_Rci_Hp1_C"/>
    <property type="match status" value="1"/>
</dbReference>
<dbReference type="GO" id="GO:0003677">
    <property type="term" value="F:DNA binding"/>
    <property type="evidence" value="ECO:0007669"/>
    <property type="project" value="InterPro"/>
</dbReference>
<proteinExistence type="predicted"/>
<dbReference type="Gene3D" id="1.10.443.10">
    <property type="entry name" value="Intergrase catalytic core"/>
    <property type="match status" value="1"/>
</dbReference>
<dbReference type="SUPFAM" id="SSF56349">
    <property type="entry name" value="DNA breaking-rejoining enzymes"/>
    <property type="match status" value="1"/>
</dbReference>
<dbReference type="Pfam" id="PF00589">
    <property type="entry name" value="Phage_integrase"/>
    <property type="match status" value="1"/>
</dbReference>
<evidence type="ECO:0000259" key="3">
    <source>
        <dbReference type="PROSITE" id="PS51898"/>
    </source>
</evidence>
<keyword evidence="1" id="KW-0229">DNA integration</keyword>
<dbReference type="InterPro" id="IPR011010">
    <property type="entry name" value="DNA_brk_join_enz"/>
</dbReference>
<feature type="domain" description="Tyr recombinase" evidence="3">
    <location>
        <begin position="1"/>
        <end position="93"/>
    </location>
</feature>
<dbReference type="PANTHER" id="PTHR30349:SF64">
    <property type="entry name" value="PROPHAGE INTEGRASE INTD-RELATED"/>
    <property type="match status" value="1"/>
</dbReference>
<dbReference type="GO" id="GO:0006310">
    <property type="term" value="P:DNA recombination"/>
    <property type="evidence" value="ECO:0007669"/>
    <property type="project" value="UniProtKB-KW"/>
</dbReference>
<gene>
    <name evidence="4" type="ORF">BLE401_12015</name>
</gene>
<protein>
    <submittedName>
        <fullName evidence="4">Tyrosine-type recombinase/integrase</fullName>
    </submittedName>
</protein>
<evidence type="ECO:0000313" key="5">
    <source>
        <dbReference type="Proteomes" id="UP000234271"/>
    </source>
</evidence>
<dbReference type="PROSITE" id="PS51898">
    <property type="entry name" value="TYR_RECOMBINASE"/>
    <property type="match status" value="1"/>
</dbReference>
<dbReference type="PANTHER" id="PTHR30349">
    <property type="entry name" value="PHAGE INTEGRASE-RELATED"/>
    <property type="match status" value="1"/>
</dbReference>
<dbReference type="AlphaFoldDB" id="A0A2N9YFM3"/>
<dbReference type="InterPro" id="IPR050090">
    <property type="entry name" value="Tyrosine_recombinase_XerCD"/>
</dbReference>
<evidence type="ECO:0000256" key="2">
    <source>
        <dbReference type="ARBA" id="ARBA00023172"/>
    </source>
</evidence>
<dbReference type="OrthoDB" id="5391994at2"/>
<keyword evidence="5" id="KW-1185">Reference proteome</keyword>
<evidence type="ECO:0000313" key="4">
    <source>
        <dbReference type="EMBL" id="AUI69341.1"/>
    </source>
</evidence>
<name>A0A2N9YFM3_9GAMM</name>
<evidence type="ECO:0000256" key="1">
    <source>
        <dbReference type="ARBA" id="ARBA00022908"/>
    </source>
</evidence>
<dbReference type="InterPro" id="IPR002104">
    <property type="entry name" value="Integrase_catalytic"/>
</dbReference>
<dbReference type="InterPro" id="IPR013762">
    <property type="entry name" value="Integrase-like_cat_sf"/>
</dbReference>
<dbReference type="EMBL" id="CP018889">
    <property type="protein sequence ID" value="AUI69341.1"/>
    <property type="molecule type" value="Genomic_DNA"/>
</dbReference>
<accession>A0A2N9YFM3</accession>
<dbReference type="RefSeq" id="WP_083991516.1">
    <property type="nucleotide sequence ID" value="NZ_CP012373.2"/>
</dbReference>
<dbReference type="GO" id="GO:0015074">
    <property type="term" value="P:DNA integration"/>
    <property type="evidence" value="ECO:0007669"/>
    <property type="project" value="UniProtKB-KW"/>
</dbReference>
<keyword evidence="2" id="KW-0233">DNA recombination</keyword>
<reference evidence="5" key="1">
    <citation type="submission" date="2016-12" db="EMBL/GenBank/DDBJ databases">
        <title>Complete Genome Sequence of Beggiatoa leptomitiformis D-401.</title>
        <authorList>
            <person name="Fomenkov A."/>
            <person name="Vincze T."/>
            <person name="Grabovich M."/>
            <person name="Anton B.P."/>
            <person name="Dubinina G."/>
            <person name="Orlova M."/>
            <person name="Belousova E."/>
            <person name="Roberts R.J."/>
        </authorList>
    </citation>
    <scope>NUCLEOTIDE SEQUENCE [LARGE SCALE GENOMIC DNA]</scope>
    <source>
        <strain evidence="5">D-401</strain>
    </source>
</reference>